<evidence type="ECO:0000259" key="1">
    <source>
        <dbReference type="Pfam" id="PF16012"/>
    </source>
</evidence>
<keyword evidence="3" id="KW-1185">Reference proteome</keyword>
<dbReference type="Pfam" id="PF16012">
    <property type="entry name" value="DUF4780"/>
    <property type="match status" value="1"/>
</dbReference>
<dbReference type="OrthoDB" id="8065156at2759"/>
<dbReference type="AlphaFoldDB" id="A0A0L0C183"/>
<comment type="caution">
    <text evidence="2">The sequence shown here is derived from an EMBL/GenBank/DDBJ whole genome shotgun (WGS) entry which is preliminary data.</text>
</comment>
<name>A0A0L0C183_LUCCU</name>
<evidence type="ECO:0000313" key="3">
    <source>
        <dbReference type="Proteomes" id="UP000037069"/>
    </source>
</evidence>
<dbReference type="InterPro" id="IPR031961">
    <property type="entry name" value="DUF4780"/>
</dbReference>
<gene>
    <name evidence="2" type="ORF">FF38_03791</name>
</gene>
<organism evidence="2 3">
    <name type="scientific">Lucilia cuprina</name>
    <name type="common">Green bottle fly</name>
    <name type="synonym">Australian sheep blowfly</name>
    <dbReference type="NCBI Taxonomy" id="7375"/>
    <lineage>
        <taxon>Eukaryota</taxon>
        <taxon>Metazoa</taxon>
        <taxon>Ecdysozoa</taxon>
        <taxon>Arthropoda</taxon>
        <taxon>Hexapoda</taxon>
        <taxon>Insecta</taxon>
        <taxon>Pterygota</taxon>
        <taxon>Neoptera</taxon>
        <taxon>Endopterygota</taxon>
        <taxon>Diptera</taxon>
        <taxon>Brachycera</taxon>
        <taxon>Muscomorpha</taxon>
        <taxon>Oestroidea</taxon>
        <taxon>Calliphoridae</taxon>
        <taxon>Luciliinae</taxon>
        <taxon>Lucilia</taxon>
    </lineage>
</organism>
<sequence>MKDSKTTLGSATSAVISARRPFNEVVKDHLLMALVNDKDMECRLSLKFIPAEKIPMGPRARIWLSKITTETQKILECLKSQSPNIHMDDWSILRAEHEPYLGYYRVGLW</sequence>
<proteinExistence type="predicted"/>
<protein>
    <recommendedName>
        <fullName evidence="1">DUF4780 domain-containing protein</fullName>
    </recommendedName>
</protein>
<dbReference type="EMBL" id="JRES01001042">
    <property type="protein sequence ID" value="KNC26026.1"/>
    <property type="molecule type" value="Genomic_DNA"/>
</dbReference>
<reference evidence="2 3" key="1">
    <citation type="journal article" date="2015" name="Nat. Commun.">
        <title>Lucilia cuprina genome unlocks parasitic fly biology to underpin future interventions.</title>
        <authorList>
            <person name="Anstead C.A."/>
            <person name="Korhonen P.K."/>
            <person name="Young N.D."/>
            <person name="Hall R.S."/>
            <person name="Jex A.R."/>
            <person name="Murali S.C."/>
            <person name="Hughes D.S."/>
            <person name="Lee S.F."/>
            <person name="Perry T."/>
            <person name="Stroehlein A.J."/>
            <person name="Ansell B.R."/>
            <person name="Breugelmans B."/>
            <person name="Hofmann A."/>
            <person name="Qu J."/>
            <person name="Dugan S."/>
            <person name="Lee S.L."/>
            <person name="Chao H."/>
            <person name="Dinh H."/>
            <person name="Han Y."/>
            <person name="Doddapaneni H.V."/>
            <person name="Worley K.C."/>
            <person name="Muzny D.M."/>
            <person name="Ioannidis P."/>
            <person name="Waterhouse R.M."/>
            <person name="Zdobnov E.M."/>
            <person name="James P.J."/>
            <person name="Bagnall N.H."/>
            <person name="Kotze A.C."/>
            <person name="Gibbs R.A."/>
            <person name="Richards S."/>
            <person name="Batterham P."/>
            <person name="Gasser R.B."/>
        </authorList>
    </citation>
    <scope>NUCLEOTIDE SEQUENCE [LARGE SCALE GENOMIC DNA]</scope>
    <source>
        <strain evidence="2 3">LS</strain>
        <tissue evidence="2">Full body</tissue>
    </source>
</reference>
<accession>A0A0L0C183</accession>
<feature type="domain" description="DUF4780" evidence="1">
    <location>
        <begin position="42"/>
        <end position="96"/>
    </location>
</feature>
<dbReference type="Proteomes" id="UP000037069">
    <property type="component" value="Unassembled WGS sequence"/>
</dbReference>
<evidence type="ECO:0000313" key="2">
    <source>
        <dbReference type="EMBL" id="KNC26026.1"/>
    </source>
</evidence>